<comment type="caution">
    <text evidence="2">The sequence shown here is derived from an EMBL/GenBank/DDBJ whole genome shotgun (WGS) entry which is preliminary data.</text>
</comment>
<evidence type="ECO:0000313" key="3">
    <source>
        <dbReference type="Proteomes" id="UP000007148"/>
    </source>
</evidence>
<sequence length="284" mass="32273">MSAVWFEQISIAYRASRWSGSEFHVHFVDVGRHVADGSSFREEPAETFKEYADEYHVLVYDARGSGYSAASPPLSHAMWVQDLEELRKWACAETLILAGGSYGGFIALEYAIRYPHRLRGLVLRDTAATSSGMIDTAIKHAQESPRVHIDTSKLRRLLAGRVTSNDDFKALWRAILPLYTYTDDPDAVEEAMKSCIFRFETHNAAFSGDYQHYDVRDKLYLIQCPVLVTVGRADWACTVEMNQLIAQSVQDGTLTVFERSGHSPQVEEKTLWHKRVRGFLRTCR</sequence>
<dbReference type="STRING" id="1109443.G4T750"/>
<dbReference type="eggNOG" id="ENOG502QPPY">
    <property type="taxonomic scope" value="Eukaryota"/>
</dbReference>
<dbReference type="PANTHER" id="PTHR43798:SF33">
    <property type="entry name" value="HYDROLASE, PUTATIVE (AFU_ORTHOLOGUE AFUA_2G14860)-RELATED"/>
    <property type="match status" value="1"/>
</dbReference>
<dbReference type="EMBL" id="CAFZ01000010">
    <property type="protein sequence ID" value="CCA67198.1"/>
    <property type="molecule type" value="Genomic_DNA"/>
</dbReference>
<dbReference type="HOGENOM" id="CLU_020336_50_0_1"/>
<dbReference type="SUPFAM" id="SSF53474">
    <property type="entry name" value="alpha/beta-Hydrolases"/>
    <property type="match status" value="1"/>
</dbReference>
<dbReference type="InterPro" id="IPR029058">
    <property type="entry name" value="AB_hydrolase_fold"/>
</dbReference>
<feature type="domain" description="AB hydrolase-1" evidence="1">
    <location>
        <begin position="49"/>
        <end position="268"/>
    </location>
</feature>
<keyword evidence="2" id="KW-0645">Protease</keyword>
<evidence type="ECO:0000259" key="1">
    <source>
        <dbReference type="Pfam" id="PF00561"/>
    </source>
</evidence>
<keyword evidence="2" id="KW-0378">Hydrolase</keyword>
<keyword evidence="2" id="KW-0031">Aminopeptidase</keyword>
<dbReference type="Pfam" id="PF00561">
    <property type="entry name" value="Abhydrolase_1"/>
    <property type="match status" value="1"/>
</dbReference>
<accession>G4T750</accession>
<dbReference type="Gene3D" id="3.40.50.1820">
    <property type="entry name" value="alpha/beta hydrolase"/>
    <property type="match status" value="1"/>
</dbReference>
<dbReference type="AlphaFoldDB" id="G4T750"/>
<dbReference type="OMA" id="YVETHGN"/>
<dbReference type="InterPro" id="IPR050266">
    <property type="entry name" value="AB_hydrolase_sf"/>
</dbReference>
<gene>
    <name evidence="2" type="ORF">PIIN_01030</name>
</gene>
<dbReference type="GO" id="GO:0004177">
    <property type="term" value="F:aminopeptidase activity"/>
    <property type="evidence" value="ECO:0007669"/>
    <property type="project" value="UniProtKB-KW"/>
</dbReference>
<dbReference type="PRINTS" id="PR00111">
    <property type="entry name" value="ABHYDROLASE"/>
</dbReference>
<dbReference type="InterPro" id="IPR000073">
    <property type="entry name" value="AB_hydrolase_1"/>
</dbReference>
<keyword evidence="3" id="KW-1185">Reference proteome</keyword>
<proteinExistence type="predicted"/>
<dbReference type="GO" id="GO:0016020">
    <property type="term" value="C:membrane"/>
    <property type="evidence" value="ECO:0007669"/>
    <property type="project" value="TreeGrafter"/>
</dbReference>
<reference evidence="2 3" key="1">
    <citation type="journal article" date="2011" name="PLoS Pathog.">
        <title>Endophytic Life Strategies Decoded by Genome and Transcriptome Analyses of the Mutualistic Root Symbiont Piriformospora indica.</title>
        <authorList>
            <person name="Zuccaro A."/>
            <person name="Lahrmann U."/>
            <person name="Guldener U."/>
            <person name="Langen G."/>
            <person name="Pfiffi S."/>
            <person name="Biedenkopf D."/>
            <person name="Wong P."/>
            <person name="Samans B."/>
            <person name="Grimm C."/>
            <person name="Basiewicz M."/>
            <person name="Murat C."/>
            <person name="Martin F."/>
            <person name="Kogel K.H."/>
        </authorList>
    </citation>
    <scope>NUCLEOTIDE SEQUENCE [LARGE SCALE GENOMIC DNA]</scope>
    <source>
        <strain evidence="2 3">DSM 11827</strain>
    </source>
</reference>
<evidence type="ECO:0000313" key="2">
    <source>
        <dbReference type="EMBL" id="CCA67198.1"/>
    </source>
</evidence>
<name>G4T750_SERID</name>
<organism evidence="2 3">
    <name type="scientific">Serendipita indica (strain DSM 11827)</name>
    <name type="common">Root endophyte fungus</name>
    <name type="synonym">Piriformospora indica</name>
    <dbReference type="NCBI Taxonomy" id="1109443"/>
    <lineage>
        <taxon>Eukaryota</taxon>
        <taxon>Fungi</taxon>
        <taxon>Dikarya</taxon>
        <taxon>Basidiomycota</taxon>
        <taxon>Agaricomycotina</taxon>
        <taxon>Agaricomycetes</taxon>
        <taxon>Sebacinales</taxon>
        <taxon>Serendipitaceae</taxon>
        <taxon>Serendipita</taxon>
    </lineage>
</organism>
<dbReference type="Proteomes" id="UP000007148">
    <property type="component" value="Unassembled WGS sequence"/>
</dbReference>
<dbReference type="PANTHER" id="PTHR43798">
    <property type="entry name" value="MONOACYLGLYCEROL LIPASE"/>
    <property type="match status" value="1"/>
</dbReference>
<dbReference type="InParanoid" id="G4T750"/>
<protein>
    <submittedName>
        <fullName evidence="2">Related to putative prolyl aminopeptidase-Azorhizobium caulinodans</fullName>
    </submittedName>
</protein>
<dbReference type="OrthoDB" id="2559954at2759"/>